<sequence length="319" mass="36758">MSTADDSEERRVLRPGVRKARREEEDRQARQAEREGMVRDLETMYTRFKEVSGDYGDWKLLDLSRITCVEFPLDQQPPPVAETFFIPMTKKELDQHPPGFSDKFTRSSCGKPLRWHESDIGRHPASSVFQRHSDARSLCTYMNGLFYTKREISENGSSNMLRRLAGWWPGSFDLGNPESLIDDEFHPDIFNSVIYEPCNPFVSVKSKELPHVMCTLSNGLASRDEALFRSEFMTILAIMITQLRKPPPPDTIVIPVKVLSFFGREGRILEAYYNGRVRRLFIKVSKLQDFSSDEGVLHNSELFLRHMASKCEGNPESPW</sequence>
<dbReference type="OrthoDB" id="4226581at2759"/>
<evidence type="ECO:0000256" key="1">
    <source>
        <dbReference type="SAM" id="MobiDB-lite"/>
    </source>
</evidence>
<dbReference type="RefSeq" id="XP_035340272.1">
    <property type="nucleotide sequence ID" value="XM_035484379.1"/>
</dbReference>
<dbReference type="AlphaFoldDB" id="A0A7H8QLJ3"/>
<keyword evidence="3" id="KW-1185">Reference proteome</keyword>
<protein>
    <submittedName>
        <fullName evidence="2">Uncharacterized protein</fullName>
    </submittedName>
</protein>
<accession>A0A7H8QLJ3</accession>
<reference evidence="3" key="1">
    <citation type="submission" date="2020-06" db="EMBL/GenBank/DDBJ databases">
        <title>A chromosome-scale genome assembly of Talaromyces rugulosus W13939.</title>
        <authorList>
            <person name="Wang B."/>
            <person name="Guo L."/>
            <person name="Ye K."/>
            <person name="Wang L."/>
        </authorList>
    </citation>
    <scope>NUCLEOTIDE SEQUENCE [LARGE SCALE GENOMIC DNA]</scope>
    <source>
        <strain evidence="3">W13939</strain>
    </source>
</reference>
<name>A0A7H8QLJ3_TALRU</name>
<dbReference type="KEGG" id="trg:TRUGW13939_01176"/>
<dbReference type="EMBL" id="CP055898">
    <property type="protein sequence ID" value="QKX54093.1"/>
    <property type="molecule type" value="Genomic_DNA"/>
</dbReference>
<feature type="compositionally biased region" description="Basic and acidic residues" evidence="1">
    <location>
        <begin position="21"/>
        <end position="35"/>
    </location>
</feature>
<organism evidence="2 3">
    <name type="scientific">Talaromyces rugulosus</name>
    <name type="common">Penicillium rugulosum</name>
    <dbReference type="NCBI Taxonomy" id="121627"/>
    <lineage>
        <taxon>Eukaryota</taxon>
        <taxon>Fungi</taxon>
        <taxon>Dikarya</taxon>
        <taxon>Ascomycota</taxon>
        <taxon>Pezizomycotina</taxon>
        <taxon>Eurotiomycetes</taxon>
        <taxon>Eurotiomycetidae</taxon>
        <taxon>Eurotiales</taxon>
        <taxon>Trichocomaceae</taxon>
        <taxon>Talaromyces</taxon>
        <taxon>Talaromyces sect. Islandici</taxon>
    </lineage>
</organism>
<dbReference type="Proteomes" id="UP000509510">
    <property type="component" value="Chromosome I"/>
</dbReference>
<gene>
    <name evidence="2" type="ORF">TRUGW13939_01176</name>
</gene>
<dbReference type="GeneID" id="55988689"/>
<feature type="region of interest" description="Disordered" evidence="1">
    <location>
        <begin position="1"/>
        <end position="35"/>
    </location>
</feature>
<evidence type="ECO:0000313" key="3">
    <source>
        <dbReference type="Proteomes" id="UP000509510"/>
    </source>
</evidence>
<proteinExistence type="predicted"/>
<evidence type="ECO:0000313" key="2">
    <source>
        <dbReference type="EMBL" id="QKX54093.1"/>
    </source>
</evidence>